<feature type="signal peptide" evidence="3">
    <location>
        <begin position="1"/>
        <end position="26"/>
    </location>
</feature>
<dbReference type="InterPro" id="IPR001223">
    <property type="entry name" value="Glyco_hydro18_cat"/>
</dbReference>
<feature type="domain" description="GH18" evidence="4">
    <location>
        <begin position="282"/>
        <end position="601"/>
    </location>
</feature>
<evidence type="ECO:0000256" key="1">
    <source>
        <dbReference type="ARBA" id="ARBA00023326"/>
    </source>
</evidence>
<dbReference type="Proteomes" id="UP001596083">
    <property type="component" value="Unassembled WGS sequence"/>
</dbReference>
<dbReference type="SUPFAM" id="SSF51445">
    <property type="entry name" value="(Trans)glycosidases"/>
    <property type="match status" value="1"/>
</dbReference>
<feature type="chain" id="PRO_5047500956" evidence="3">
    <location>
        <begin position="27"/>
        <end position="605"/>
    </location>
</feature>
<dbReference type="PANTHER" id="PTHR42976">
    <property type="entry name" value="BIFUNCTIONAL CHITINASE/LYSOZYME-RELATED"/>
    <property type="match status" value="1"/>
</dbReference>
<dbReference type="InterPro" id="IPR012291">
    <property type="entry name" value="CBM2_carb-bd_dom_sf"/>
</dbReference>
<keyword evidence="1" id="KW-0624">Polysaccharide degradation</keyword>
<evidence type="ECO:0000256" key="2">
    <source>
        <dbReference type="SAM" id="MobiDB-lite"/>
    </source>
</evidence>
<proteinExistence type="predicted"/>
<dbReference type="InterPro" id="IPR052750">
    <property type="entry name" value="GH18_Chitinase"/>
</dbReference>
<accession>A0ABW0Z459</accession>
<keyword evidence="3" id="KW-0732">Signal</keyword>
<organism evidence="5 6">
    <name type="scientific">Streptomyces gamaensis</name>
    <dbReference type="NCBI Taxonomy" id="1763542"/>
    <lineage>
        <taxon>Bacteria</taxon>
        <taxon>Bacillati</taxon>
        <taxon>Actinomycetota</taxon>
        <taxon>Actinomycetes</taxon>
        <taxon>Kitasatosporales</taxon>
        <taxon>Streptomycetaceae</taxon>
        <taxon>Streptomyces</taxon>
    </lineage>
</organism>
<dbReference type="Gene3D" id="3.20.20.80">
    <property type="entry name" value="Glycosidases"/>
    <property type="match status" value="1"/>
</dbReference>
<feature type="region of interest" description="Disordered" evidence="2">
    <location>
        <begin position="129"/>
        <end position="181"/>
    </location>
</feature>
<dbReference type="Gene3D" id="2.60.40.290">
    <property type="match status" value="2"/>
</dbReference>
<reference evidence="6" key="1">
    <citation type="journal article" date="2019" name="Int. J. Syst. Evol. Microbiol.">
        <title>The Global Catalogue of Microorganisms (GCM) 10K type strain sequencing project: providing services to taxonomists for standard genome sequencing and annotation.</title>
        <authorList>
            <consortium name="The Broad Institute Genomics Platform"/>
            <consortium name="The Broad Institute Genome Sequencing Center for Infectious Disease"/>
            <person name="Wu L."/>
            <person name="Ma J."/>
        </authorList>
    </citation>
    <scope>NUCLEOTIDE SEQUENCE [LARGE SCALE GENOMIC DNA]</scope>
    <source>
        <strain evidence="6">CGMCC 4.7304</strain>
    </source>
</reference>
<comment type="caution">
    <text evidence="5">The sequence shown here is derived from an EMBL/GenBank/DDBJ whole genome shotgun (WGS) entry which is preliminary data.</text>
</comment>
<name>A0ABW0Z459_9ACTN</name>
<dbReference type="InterPro" id="IPR017853">
    <property type="entry name" value="GH"/>
</dbReference>
<dbReference type="PANTHER" id="PTHR42976:SF1">
    <property type="entry name" value="GH18 DOMAIN-CONTAINING PROTEIN-RELATED"/>
    <property type="match status" value="1"/>
</dbReference>
<dbReference type="InterPro" id="IPR008965">
    <property type="entry name" value="CBM2/CBM3_carb-bd_dom_sf"/>
</dbReference>
<evidence type="ECO:0000259" key="4">
    <source>
        <dbReference type="PROSITE" id="PS51910"/>
    </source>
</evidence>
<protein>
    <submittedName>
        <fullName evidence="5">Chitinase</fullName>
    </submittedName>
</protein>
<sequence length="605" mass="64045">MRKRTAIAVATGVVTCGLLVPATVFATDALTNSSSSSAQAVKVKLSGNQWWLTGSVTIPGAKPGWKLEFDVKDGAVPQIYQGRTTVSGKHVTVTPDTYQGGEFNFGVDLAGKQTSYELTNFKLDGKPVDVQGASWKEGGSTPTPSPDPSKPPTPDPSKPPTPDPSKPPTPQPGGELKPGETWVSDKSLKMSAEFKDWGTSGQLDFTITNTGTKDLASWSAAYGLEAWLQPGDSWGDASATVQKELKRLLLTGKAPLKAGASAKVSVATTQPGPDGRPPVDAGKPAAAWRGATPFIDAAAYPTPDLAQISKDTGIKQFVLGFVVGDTQGKGLPRWGSDALTPAQHMAQQIADLRKAGGDVAISFGGENGHELAVDHKSAQELAKTYQGIIDRYNINKIDFDVEGSVQTNTAANKRRAEAVKILQDNAKKSGKALHVSLTLPSLATGLVQDGKNVLKSFTDAGARPDVVNVMAMMMGQSVPDMGKYGDAVIMAGEHLHQQLKDFFPNKSDAELWRMVGITPNIGKNNGDGGQGVGDKGVVSVADMKKIEKFAADKNIGMLSMWSVGRDQQCKNGAVQFDNACSGAKQEKYDFSKAVAQYTKEWTVGK</sequence>
<gene>
    <name evidence="5" type="ORF">ACFP1Z_19065</name>
</gene>
<feature type="region of interest" description="Disordered" evidence="2">
    <location>
        <begin position="262"/>
        <end position="284"/>
    </location>
</feature>
<dbReference type="PROSITE" id="PS51910">
    <property type="entry name" value="GH18_2"/>
    <property type="match status" value="1"/>
</dbReference>
<evidence type="ECO:0000313" key="5">
    <source>
        <dbReference type="EMBL" id="MFC5722269.1"/>
    </source>
</evidence>
<keyword evidence="1" id="KW-0119">Carbohydrate metabolism</keyword>
<dbReference type="CDD" id="cd06543">
    <property type="entry name" value="GH18_PF-ChiA-like"/>
    <property type="match status" value="1"/>
</dbReference>
<evidence type="ECO:0000313" key="6">
    <source>
        <dbReference type="Proteomes" id="UP001596083"/>
    </source>
</evidence>
<evidence type="ECO:0000256" key="3">
    <source>
        <dbReference type="SAM" id="SignalP"/>
    </source>
</evidence>
<dbReference type="EMBL" id="JBHSPB010000011">
    <property type="protein sequence ID" value="MFC5722269.1"/>
    <property type="molecule type" value="Genomic_DNA"/>
</dbReference>
<dbReference type="SUPFAM" id="SSF49384">
    <property type="entry name" value="Carbohydrate-binding domain"/>
    <property type="match status" value="2"/>
</dbReference>
<feature type="compositionally biased region" description="Pro residues" evidence="2">
    <location>
        <begin position="143"/>
        <end position="171"/>
    </location>
</feature>
<dbReference type="RefSeq" id="WP_390317654.1">
    <property type="nucleotide sequence ID" value="NZ_JBHSPB010000011.1"/>
</dbReference>
<keyword evidence="6" id="KW-1185">Reference proteome</keyword>